<keyword evidence="1" id="KW-1133">Transmembrane helix</keyword>
<gene>
    <name evidence="2" type="ORF">FGM00_12495</name>
</gene>
<feature type="transmembrane region" description="Helical" evidence="1">
    <location>
        <begin position="196"/>
        <end position="217"/>
    </location>
</feature>
<keyword evidence="1" id="KW-0472">Membrane</keyword>
<sequence>MDCKNCARPLRTDYSFCAHCGAKVIRNRITIKSLWYDFTERFFNLDNTFLKTFKHLFSRPDDVIVGYIKGVRKKYLNPVSYFTIAIMLGGLFVYVHNEFFPDALNFKFLYPDESTLTDSEKFGMDFQKRINYYLFKYQSLFYVAMLPFLALISRLVFINRKQFNLSEHFVMNIYAYSQMSIVINSVYILLLWNSKALYYASIGNLVLQIGYFTWVFYKIFNLSIKQTLIKLLFFLLILAVVFFGLMIVASLYLVFMTDTFQNMAPK</sequence>
<feature type="transmembrane region" description="Helical" evidence="1">
    <location>
        <begin position="139"/>
        <end position="157"/>
    </location>
</feature>
<dbReference type="InterPro" id="IPR022134">
    <property type="entry name" value="DUF3667"/>
</dbReference>
<dbReference type="KEGG" id="asag:FGM00_12495"/>
<feature type="transmembrane region" description="Helical" evidence="1">
    <location>
        <begin position="79"/>
        <end position="96"/>
    </location>
</feature>
<evidence type="ECO:0000313" key="3">
    <source>
        <dbReference type="Proteomes" id="UP000310017"/>
    </source>
</evidence>
<organism evidence="2 3">
    <name type="scientific">Aggregatimonas sangjinii</name>
    <dbReference type="NCBI Taxonomy" id="2583587"/>
    <lineage>
        <taxon>Bacteria</taxon>
        <taxon>Pseudomonadati</taxon>
        <taxon>Bacteroidota</taxon>
        <taxon>Flavobacteriia</taxon>
        <taxon>Flavobacteriales</taxon>
        <taxon>Flavobacteriaceae</taxon>
        <taxon>Aggregatimonas</taxon>
    </lineage>
</organism>
<name>A0A5B7SVM0_9FLAO</name>
<reference evidence="2 3" key="1">
    <citation type="submission" date="2019-05" db="EMBL/GenBank/DDBJ databases">
        <title>Genome sequencing of F202Z8.</title>
        <authorList>
            <person name="Kwon Y.M."/>
        </authorList>
    </citation>
    <scope>NUCLEOTIDE SEQUENCE [LARGE SCALE GENOMIC DNA]</scope>
    <source>
        <strain evidence="2 3">F202Z8</strain>
    </source>
</reference>
<dbReference type="RefSeq" id="WP_138853233.1">
    <property type="nucleotide sequence ID" value="NZ_CP040710.1"/>
</dbReference>
<keyword evidence="3" id="KW-1185">Reference proteome</keyword>
<dbReference type="AlphaFoldDB" id="A0A5B7SVM0"/>
<protein>
    <submittedName>
        <fullName evidence="2">DUF3667 domain-containing protein</fullName>
    </submittedName>
</protein>
<feature type="transmembrane region" description="Helical" evidence="1">
    <location>
        <begin position="169"/>
        <end position="190"/>
    </location>
</feature>
<dbReference type="OrthoDB" id="1143019at2"/>
<proteinExistence type="predicted"/>
<evidence type="ECO:0000313" key="2">
    <source>
        <dbReference type="EMBL" id="QCX00890.1"/>
    </source>
</evidence>
<keyword evidence="1" id="KW-0812">Transmembrane</keyword>
<accession>A0A5B7SVM0</accession>
<dbReference type="Pfam" id="PF12412">
    <property type="entry name" value="DUF3667"/>
    <property type="match status" value="1"/>
</dbReference>
<feature type="transmembrane region" description="Helical" evidence="1">
    <location>
        <begin position="229"/>
        <end position="255"/>
    </location>
</feature>
<dbReference type="EMBL" id="CP040710">
    <property type="protein sequence ID" value="QCX00890.1"/>
    <property type="molecule type" value="Genomic_DNA"/>
</dbReference>
<dbReference type="Proteomes" id="UP000310017">
    <property type="component" value="Chromosome"/>
</dbReference>
<evidence type="ECO:0000256" key="1">
    <source>
        <dbReference type="SAM" id="Phobius"/>
    </source>
</evidence>